<gene>
    <name evidence="2" type="ORF">FisN_31Lh071</name>
</gene>
<feature type="region of interest" description="Disordered" evidence="1">
    <location>
        <begin position="1"/>
        <end position="116"/>
    </location>
</feature>
<feature type="compositionally biased region" description="Basic and acidic residues" evidence="1">
    <location>
        <begin position="583"/>
        <end position="593"/>
    </location>
</feature>
<evidence type="ECO:0000313" key="2">
    <source>
        <dbReference type="EMBL" id="GAX21781.1"/>
    </source>
</evidence>
<feature type="compositionally biased region" description="Basic and acidic residues" evidence="1">
    <location>
        <begin position="67"/>
        <end position="84"/>
    </location>
</feature>
<reference evidence="2 3" key="1">
    <citation type="journal article" date="2015" name="Plant Cell">
        <title>Oil accumulation by the oleaginous diatom Fistulifera solaris as revealed by the genome and transcriptome.</title>
        <authorList>
            <person name="Tanaka T."/>
            <person name="Maeda Y."/>
            <person name="Veluchamy A."/>
            <person name="Tanaka M."/>
            <person name="Abida H."/>
            <person name="Marechal E."/>
            <person name="Bowler C."/>
            <person name="Muto M."/>
            <person name="Sunaga Y."/>
            <person name="Tanaka M."/>
            <person name="Yoshino T."/>
            <person name="Taniguchi T."/>
            <person name="Fukuda Y."/>
            <person name="Nemoto M."/>
            <person name="Matsumoto M."/>
            <person name="Wong P.S."/>
            <person name="Aburatani S."/>
            <person name="Fujibuchi W."/>
        </authorList>
    </citation>
    <scope>NUCLEOTIDE SEQUENCE [LARGE SCALE GENOMIC DNA]</scope>
    <source>
        <strain evidence="2 3">JPCC DA0580</strain>
    </source>
</reference>
<feature type="compositionally biased region" description="Polar residues" evidence="1">
    <location>
        <begin position="830"/>
        <end position="839"/>
    </location>
</feature>
<keyword evidence="3" id="KW-1185">Reference proteome</keyword>
<feature type="compositionally biased region" description="Acidic residues" evidence="1">
    <location>
        <begin position="976"/>
        <end position="997"/>
    </location>
</feature>
<evidence type="ECO:0000256" key="1">
    <source>
        <dbReference type="SAM" id="MobiDB-lite"/>
    </source>
</evidence>
<name>A0A1Z5K6R2_FISSO</name>
<feature type="compositionally biased region" description="Polar residues" evidence="1">
    <location>
        <begin position="97"/>
        <end position="116"/>
    </location>
</feature>
<protein>
    <submittedName>
        <fullName evidence="2">Uncharacterized protein</fullName>
    </submittedName>
</protein>
<feature type="compositionally biased region" description="Polar residues" evidence="1">
    <location>
        <begin position="548"/>
        <end position="560"/>
    </location>
</feature>
<dbReference type="OrthoDB" id="47704at2759"/>
<comment type="caution">
    <text evidence="2">The sequence shown here is derived from an EMBL/GenBank/DDBJ whole genome shotgun (WGS) entry which is preliminary data.</text>
</comment>
<feature type="region of interest" description="Disordered" evidence="1">
    <location>
        <begin position="969"/>
        <end position="1019"/>
    </location>
</feature>
<feature type="compositionally biased region" description="Polar residues" evidence="1">
    <location>
        <begin position="567"/>
        <end position="582"/>
    </location>
</feature>
<organism evidence="2 3">
    <name type="scientific">Fistulifera solaris</name>
    <name type="common">Oleaginous diatom</name>
    <dbReference type="NCBI Taxonomy" id="1519565"/>
    <lineage>
        <taxon>Eukaryota</taxon>
        <taxon>Sar</taxon>
        <taxon>Stramenopiles</taxon>
        <taxon>Ochrophyta</taxon>
        <taxon>Bacillariophyta</taxon>
        <taxon>Bacillariophyceae</taxon>
        <taxon>Bacillariophycidae</taxon>
        <taxon>Naviculales</taxon>
        <taxon>Naviculaceae</taxon>
        <taxon>Fistulifera</taxon>
    </lineage>
</organism>
<dbReference type="EMBL" id="BDSP01000172">
    <property type="protein sequence ID" value="GAX21781.1"/>
    <property type="molecule type" value="Genomic_DNA"/>
</dbReference>
<feature type="compositionally biased region" description="Basic and acidic residues" evidence="1">
    <location>
        <begin position="35"/>
        <end position="56"/>
    </location>
</feature>
<feature type="compositionally biased region" description="Basic residues" evidence="1">
    <location>
        <begin position="841"/>
        <end position="851"/>
    </location>
</feature>
<feature type="compositionally biased region" description="Basic residues" evidence="1">
    <location>
        <begin position="57"/>
        <end position="66"/>
    </location>
</feature>
<feature type="region of interest" description="Disordered" evidence="1">
    <location>
        <begin position="828"/>
        <end position="856"/>
    </location>
</feature>
<sequence>MKPEVPKNPNAAISKPSEPRTFDKKNPPSLKMKLKKEIENLKKQQQRQKERLEAERHRRKLEKQKRKQEEEQLKQLEERRKQEEGTNQQKKQPHPTPSSKSTVNAHVTPSPQFAPSKESYVNIQSNHMGTQNPPETPFVNSKVANYSLEHAQLDALVKRESHGLSNHPFSAPSIHSHKTAPFVAPNAVTYHPTTTLAALPEILSRQKHPVMAHPLLNEPSSVSKTSYSNNVFALTSSSNVIPQLLQPAPNPFAHPMPDAAGVYTNPYAFSSNAWMPTWQQAVYQLQQQQLLQQQPFYYTNALSSANILTAPMNPWAMTMAAASMGQALPQAQSVRRTQKKKTLSPQDWRLISTPCRSPSPFARTHEILPYAIVMVKHAQDHKGFGVTLKKVAECALVGFDEWPTHELVPSETTKEVKAETINTGISASDVNEIEGVKKAENEDQQVNQSGSSEMIEAANVEDDRSVVFDTCSKVKQNDATMAASSSATVLDSPNVASSLVPNESDAKVATPLASTSVLDTSQAVAGEDPNMAETSCCPFKTVEINSTNEASDMPQSSSSIVPVERVSGSSELSASVGRQSIADQEKMNDEPHQQPKILGENVSPTSSESSPLLTTSEVKGATQVSTAAEVLHSKDRQRKRRRLFFCVMEVLNAAEQNQRSHPSKHSNMHLEEGDIILTIQGEQTGRKSFDDAVKMFASVTAVGDDGFIQCVVTVARRKKVAPPPARLPKCIPSMMKNGSSSPLTELGYKALAAAMIEVARNQNRLLGHTICSNSMSELFQASSLLSTHTADYLLSSWGSIFERIKREMRRRAAEHWASKWQLETAEIKASTKSPLSDAQRSSRRARPRPAKGCRCGSQEHEYVNDRNCPLYSNLRRLKKDDSAEEVDTKSNRPQIKGPKDLNAVEKAFKDRFIRMKEEEAALEAEAEFVGEMESIQLEKCGMAIFAPGSLAAMVLSAVSEIEPMFRGRKAARPLEPEEPVLLENEAKDDSDDDDDDVPLTSLGKRSANDATPPHNKKTKAEAQIPLDYLISLIRYVCSRWGHVYREPSELDYAWRWEVYHGQFSLADSSTVAKNPRRAGALSLEQIFFSFDTEMVKEIEQCNGPLTNLSLNTLNTAAFAVLPSATGIIDELYALLRSSILTLNEVGIPQLAPHWFANVDVLLLDDMDSYWGIRADPTGKFGMSQHVRATLHREWEKTDEGWILVVEDPYDVVHEFAVFDEWRDAFEDKERTKADSIEGVGRFGI</sequence>
<dbReference type="AlphaFoldDB" id="A0A1Z5K6R2"/>
<feature type="compositionally biased region" description="Basic and acidic residues" evidence="1">
    <location>
        <begin position="17"/>
        <end position="26"/>
    </location>
</feature>
<feature type="region of interest" description="Disordered" evidence="1">
    <location>
        <begin position="548"/>
        <end position="620"/>
    </location>
</feature>
<dbReference type="SUPFAM" id="SSF81995">
    <property type="entry name" value="beta-sandwich domain of Sec23/24"/>
    <property type="match status" value="1"/>
</dbReference>
<proteinExistence type="predicted"/>
<dbReference type="Proteomes" id="UP000198406">
    <property type="component" value="Unassembled WGS sequence"/>
</dbReference>
<accession>A0A1Z5K6R2</accession>
<dbReference type="InParanoid" id="A0A1Z5K6R2"/>
<evidence type="ECO:0000313" key="3">
    <source>
        <dbReference type="Proteomes" id="UP000198406"/>
    </source>
</evidence>
<feature type="compositionally biased region" description="Low complexity" evidence="1">
    <location>
        <begin position="603"/>
        <end position="617"/>
    </location>
</feature>